<keyword evidence="4" id="KW-1185">Reference proteome</keyword>
<evidence type="ECO:0000313" key="3">
    <source>
        <dbReference type="EMBL" id="KAK8555310.1"/>
    </source>
</evidence>
<protein>
    <recommendedName>
        <fullName evidence="2">Reverse transcriptase zinc-binding domain-containing protein</fullName>
    </recommendedName>
</protein>
<comment type="caution">
    <text evidence="3">The sequence shown here is derived from an EMBL/GenBank/DDBJ whole genome shotgun (WGS) entry which is preliminary data.</text>
</comment>
<organism evidence="3 4">
    <name type="scientific">Hibiscus sabdariffa</name>
    <name type="common">roselle</name>
    <dbReference type="NCBI Taxonomy" id="183260"/>
    <lineage>
        <taxon>Eukaryota</taxon>
        <taxon>Viridiplantae</taxon>
        <taxon>Streptophyta</taxon>
        <taxon>Embryophyta</taxon>
        <taxon>Tracheophyta</taxon>
        <taxon>Spermatophyta</taxon>
        <taxon>Magnoliopsida</taxon>
        <taxon>eudicotyledons</taxon>
        <taxon>Gunneridae</taxon>
        <taxon>Pentapetalae</taxon>
        <taxon>rosids</taxon>
        <taxon>malvids</taxon>
        <taxon>Malvales</taxon>
        <taxon>Malvaceae</taxon>
        <taxon>Malvoideae</taxon>
        <taxon>Hibiscus</taxon>
    </lineage>
</organism>
<evidence type="ECO:0000313" key="4">
    <source>
        <dbReference type="Proteomes" id="UP001472677"/>
    </source>
</evidence>
<sequence>MGFKDLYLFNIALLGKQLWRLFPAPDSLLYRILRAKYFPDGDLLHSSAPARASYAWKGFHQALSRLGDGFFWTLGIDSNVRLFCDRWGGFSPISLTDSFADNDEVPLCCRDFMIPGQALWDRSKLSAVLSPPDADNILGVPISVDHPDTLIWGDHDSGIYSVRSGYLYLQRPPTPPPPRFWKILAKLPTVPKVWSFGWRCGRDALPVGSRLRDTGLSSGSCPLCGNGLESTLHAIRDCPDSLLALRQAGFRDHLLTSPQASALDWLTSVATSLSRDSLAPLLNVLWGLWRRRNTWVHEHSLSPLPLVVGSVVSLCRDYTTALAPVPTTSPAASAPRIGDRLPPARSRSM</sequence>
<evidence type="ECO:0000256" key="1">
    <source>
        <dbReference type="SAM" id="MobiDB-lite"/>
    </source>
</evidence>
<dbReference type="Pfam" id="PF13966">
    <property type="entry name" value="zf-RVT"/>
    <property type="match status" value="1"/>
</dbReference>
<dbReference type="InterPro" id="IPR026960">
    <property type="entry name" value="RVT-Znf"/>
</dbReference>
<reference evidence="3 4" key="1">
    <citation type="journal article" date="2024" name="G3 (Bethesda)">
        <title>Genome assembly of Hibiscus sabdariffa L. provides insights into metabolisms of medicinal natural products.</title>
        <authorList>
            <person name="Kim T."/>
        </authorList>
    </citation>
    <scope>NUCLEOTIDE SEQUENCE [LARGE SCALE GENOMIC DNA]</scope>
    <source>
        <strain evidence="3">TK-2024</strain>
        <tissue evidence="3">Old leaves</tissue>
    </source>
</reference>
<gene>
    <name evidence="3" type="ORF">V6N12_009458</name>
</gene>
<dbReference type="Proteomes" id="UP001472677">
    <property type="component" value="Unassembled WGS sequence"/>
</dbReference>
<feature type="domain" description="Reverse transcriptase zinc-binding" evidence="2">
    <location>
        <begin position="160"/>
        <end position="239"/>
    </location>
</feature>
<accession>A0ABR2E972</accession>
<feature type="region of interest" description="Disordered" evidence="1">
    <location>
        <begin position="328"/>
        <end position="349"/>
    </location>
</feature>
<dbReference type="EMBL" id="JBBPBM010000018">
    <property type="protein sequence ID" value="KAK8555310.1"/>
    <property type="molecule type" value="Genomic_DNA"/>
</dbReference>
<name>A0ABR2E972_9ROSI</name>
<evidence type="ECO:0000259" key="2">
    <source>
        <dbReference type="Pfam" id="PF13966"/>
    </source>
</evidence>
<proteinExistence type="predicted"/>